<proteinExistence type="predicted"/>
<accession>C0FY00</accession>
<evidence type="ECO:0000313" key="1">
    <source>
        <dbReference type="EMBL" id="EEG92585.1"/>
    </source>
</evidence>
<dbReference type="AlphaFoldDB" id="C0FY00"/>
<dbReference type="Proteomes" id="UP000003561">
    <property type="component" value="Unassembled WGS sequence"/>
</dbReference>
<organism evidence="1 2">
    <name type="scientific">Roseburia inulinivorans DSM 16841</name>
    <dbReference type="NCBI Taxonomy" id="622312"/>
    <lineage>
        <taxon>Bacteria</taxon>
        <taxon>Bacillati</taxon>
        <taxon>Bacillota</taxon>
        <taxon>Clostridia</taxon>
        <taxon>Lachnospirales</taxon>
        <taxon>Lachnospiraceae</taxon>
        <taxon>Roseburia</taxon>
    </lineage>
</organism>
<dbReference type="EMBL" id="ACFY01000152">
    <property type="protein sequence ID" value="EEG92585.1"/>
    <property type="molecule type" value="Genomic_DNA"/>
</dbReference>
<sequence length="76" mass="9443">MEDQQIRETARKSIPCLYYRKSGDILQEEKYFFIKLQTWIIKKIRWSHHKSCEPQKTMLKYADRVEMTEKTVRERF</sequence>
<reference evidence="1 2" key="2">
    <citation type="submission" date="2009-03" db="EMBL/GenBank/DDBJ databases">
        <title>Draft genome sequence of Roseburia inulinivorans (DSM 16841).</title>
        <authorList>
            <person name="Sudarsanam P."/>
            <person name="Ley R."/>
            <person name="Guruge J."/>
            <person name="Turnbaugh P.J."/>
            <person name="Mahowald M."/>
            <person name="Liep D."/>
            <person name="Gordon J."/>
        </authorList>
    </citation>
    <scope>NUCLEOTIDE SEQUENCE [LARGE SCALE GENOMIC DNA]</scope>
    <source>
        <strain evidence="1 2">DSM 16841</strain>
    </source>
</reference>
<reference evidence="1 2" key="1">
    <citation type="submission" date="2009-02" db="EMBL/GenBank/DDBJ databases">
        <authorList>
            <person name="Fulton L."/>
            <person name="Clifton S."/>
            <person name="Fulton B."/>
            <person name="Xu J."/>
            <person name="Minx P."/>
            <person name="Pepin K.H."/>
            <person name="Johnson M."/>
            <person name="Bhonagiri V."/>
            <person name="Nash W.E."/>
            <person name="Mardis E.R."/>
            <person name="Wilson R.K."/>
        </authorList>
    </citation>
    <scope>NUCLEOTIDE SEQUENCE [LARGE SCALE GENOMIC DNA]</scope>
    <source>
        <strain evidence="1 2">DSM 16841</strain>
    </source>
</reference>
<comment type="caution">
    <text evidence="1">The sequence shown here is derived from an EMBL/GenBank/DDBJ whole genome shotgun (WGS) entry which is preliminary data.</text>
</comment>
<evidence type="ECO:0000313" key="2">
    <source>
        <dbReference type="Proteomes" id="UP000003561"/>
    </source>
</evidence>
<dbReference type="GeneID" id="75161582"/>
<dbReference type="RefSeq" id="WP_007889781.1">
    <property type="nucleotide sequence ID" value="NZ_ACFY01000152.1"/>
</dbReference>
<name>C0FY00_9FIRM</name>
<gene>
    <name evidence="1" type="ORF">ROSEINA2194_03640</name>
</gene>
<protein>
    <submittedName>
        <fullName evidence="1">Uncharacterized protein</fullName>
    </submittedName>
</protein>